<dbReference type="EMBL" id="JAKIKS010000103">
    <property type="protein sequence ID" value="MCL1126707.1"/>
    <property type="molecule type" value="Genomic_DNA"/>
</dbReference>
<accession>A0ABT0LG73</accession>
<keyword evidence="2" id="KW-1185">Reference proteome</keyword>
<reference evidence="1 2" key="1">
    <citation type="submission" date="2022-01" db="EMBL/GenBank/DDBJ databases">
        <title>Whole genome-based taxonomy of the Shewanellaceae.</title>
        <authorList>
            <person name="Martin-Rodriguez A.J."/>
        </authorList>
    </citation>
    <scope>NUCLEOTIDE SEQUENCE [LARGE SCALE GENOMIC DNA]</scope>
    <source>
        <strain evidence="1 2">DSM 17177</strain>
    </source>
</reference>
<organism evidence="1 2">
    <name type="scientific">Shewanella surugensis</name>
    <dbReference type="NCBI Taxonomy" id="212020"/>
    <lineage>
        <taxon>Bacteria</taxon>
        <taxon>Pseudomonadati</taxon>
        <taxon>Pseudomonadota</taxon>
        <taxon>Gammaproteobacteria</taxon>
        <taxon>Alteromonadales</taxon>
        <taxon>Shewanellaceae</taxon>
        <taxon>Shewanella</taxon>
    </lineage>
</organism>
<gene>
    <name evidence="1" type="ORF">L2764_20015</name>
</gene>
<evidence type="ECO:0000313" key="1">
    <source>
        <dbReference type="EMBL" id="MCL1126707.1"/>
    </source>
</evidence>
<protein>
    <submittedName>
        <fullName evidence="1">Uncharacterized protein</fullName>
    </submittedName>
</protein>
<dbReference type="RefSeq" id="WP_248942122.1">
    <property type="nucleotide sequence ID" value="NZ_JAKIKS010000103.1"/>
</dbReference>
<dbReference type="Proteomes" id="UP001203423">
    <property type="component" value="Unassembled WGS sequence"/>
</dbReference>
<comment type="caution">
    <text evidence="1">The sequence shown here is derived from an EMBL/GenBank/DDBJ whole genome shotgun (WGS) entry which is preliminary data.</text>
</comment>
<evidence type="ECO:0000313" key="2">
    <source>
        <dbReference type="Proteomes" id="UP001203423"/>
    </source>
</evidence>
<proteinExistence type="predicted"/>
<sequence>MRLSLDLGCTKNELLNRLSSSEITEYFAYYKLQQTECPLSKSQPIPESPTISIQDEIAAMREELN</sequence>
<name>A0ABT0LG73_9GAMM</name>